<accession>A0A2Z6T607</accession>
<dbReference type="PANTHER" id="PTHR46889">
    <property type="entry name" value="TRANSPOSASE INSF FOR INSERTION SEQUENCE IS3B-RELATED"/>
    <property type="match status" value="1"/>
</dbReference>
<dbReference type="SUPFAM" id="SSF53098">
    <property type="entry name" value="Ribonuclease H-like"/>
    <property type="match status" value="1"/>
</dbReference>
<dbReference type="Pfam" id="PF13333">
    <property type="entry name" value="rve_2"/>
    <property type="match status" value="1"/>
</dbReference>
<dbReference type="PANTHER" id="PTHR46889:SF4">
    <property type="entry name" value="TRANSPOSASE INSO FOR INSERTION SEQUENCE ELEMENT IS911B-RELATED"/>
    <property type="match status" value="1"/>
</dbReference>
<dbReference type="EMBL" id="BFBY01000001">
    <property type="protein sequence ID" value="GBG04254.1"/>
    <property type="molecule type" value="Genomic_DNA"/>
</dbReference>
<dbReference type="InterPro" id="IPR012337">
    <property type="entry name" value="RNaseH-like_sf"/>
</dbReference>
<organism evidence="3 4">
    <name type="scientific">Lactobacillus rodentium</name>
    <dbReference type="NCBI Taxonomy" id="947835"/>
    <lineage>
        <taxon>Bacteria</taxon>
        <taxon>Bacillati</taxon>
        <taxon>Bacillota</taxon>
        <taxon>Bacilli</taxon>
        <taxon>Lactobacillales</taxon>
        <taxon>Lactobacillaceae</taxon>
        <taxon>Lactobacillus</taxon>
    </lineage>
</organism>
<dbReference type="PROSITE" id="PS50994">
    <property type="entry name" value="INTEGRASE"/>
    <property type="match status" value="1"/>
</dbReference>
<sequence length="274" mass="32815">MPLTSLSKSTYYYQPHERKQKISDKKLLTIILKIKKHNLGYGYLRVTDQLHRLGHKINHKRVQRIMHQNHISGRIYNLRAGKYDSSKGPQGKKAKNKFHRKFKTDRPYQKIVTDVSEFRYGNMSMNERIYISPYKDLCGGAIIGFSISDHPNTEFVMEGLKQVIDKRPNLNYRMTIHSDQGIQYQSNKYRNKLKRAKIFQSMSRRGNCHDNAAMESFFHTMKVEMYFNQHYQTKEKLIKAIKKYLRYYNFERIRHTLKGKTPMEYWNLALEKYI</sequence>
<feature type="domain" description="Integrase catalytic" evidence="2">
    <location>
        <begin position="103"/>
        <end position="270"/>
    </location>
</feature>
<gene>
    <name evidence="3" type="ORF">LrDSM24759_01680</name>
</gene>
<dbReference type="Pfam" id="PF13276">
    <property type="entry name" value="HTH_21"/>
    <property type="match status" value="1"/>
</dbReference>
<name>A0A2Z6T607_9LACO</name>
<proteinExistence type="predicted"/>
<protein>
    <submittedName>
        <fullName evidence="3">Transposase</fullName>
    </submittedName>
</protein>
<dbReference type="InterPro" id="IPR036397">
    <property type="entry name" value="RNaseH_sf"/>
</dbReference>
<dbReference type="AlphaFoldDB" id="A0A2Z6T607"/>
<dbReference type="InterPro" id="IPR050900">
    <property type="entry name" value="Transposase_IS3/IS150/IS904"/>
</dbReference>
<dbReference type="Pfam" id="PF00665">
    <property type="entry name" value="rve"/>
    <property type="match status" value="1"/>
</dbReference>
<dbReference type="GO" id="GO:0015074">
    <property type="term" value="P:DNA integration"/>
    <property type="evidence" value="ECO:0007669"/>
    <property type="project" value="InterPro"/>
</dbReference>
<keyword evidence="4" id="KW-1185">Reference proteome</keyword>
<evidence type="ECO:0000256" key="1">
    <source>
        <dbReference type="ARBA" id="ARBA00002286"/>
    </source>
</evidence>
<dbReference type="InterPro" id="IPR048020">
    <property type="entry name" value="Transpos_IS3"/>
</dbReference>
<reference evidence="4" key="1">
    <citation type="submission" date="2018-03" db="EMBL/GenBank/DDBJ databases">
        <title>New taxa in the Lactobacillus gasseri group.</title>
        <authorList>
            <person name="Tanizawa Y."/>
            <person name="Tohno M."/>
            <person name="Endo A."/>
            <person name="Arita M."/>
        </authorList>
    </citation>
    <scope>NUCLEOTIDE SEQUENCE [LARGE SCALE GENOMIC DNA]</scope>
    <source>
        <strain evidence="4">DSM 24759</strain>
    </source>
</reference>
<dbReference type="Gene3D" id="3.30.420.10">
    <property type="entry name" value="Ribonuclease H-like superfamily/Ribonuclease H"/>
    <property type="match status" value="1"/>
</dbReference>
<evidence type="ECO:0000259" key="2">
    <source>
        <dbReference type="PROSITE" id="PS50994"/>
    </source>
</evidence>
<evidence type="ECO:0000313" key="4">
    <source>
        <dbReference type="Proteomes" id="UP000257317"/>
    </source>
</evidence>
<comment type="caution">
    <text evidence="3">The sequence shown here is derived from an EMBL/GenBank/DDBJ whole genome shotgun (WGS) entry which is preliminary data.</text>
</comment>
<dbReference type="InterPro" id="IPR001584">
    <property type="entry name" value="Integrase_cat-core"/>
</dbReference>
<dbReference type="GO" id="GO:0003676">
    <property type="term" value="F:nucleic acid binding"/>
    <property type="evidence" value="ECO:0007669"/>
    <property type="project" value="InterPro"/>
</dbReference>
<comment type="function">
    <text evidence="1">Involved in the transposition of the insertion sequence.</text>
</comment>
<dbReference type="Proteomes" id="UP000257317">
    <property type="component" value="Unassembled WGS sequence"/>
</dbReference>
<evidence type="ECO:0000313" key="3">
    <source>
        <dbReference type="EMBL" id="GBG04254.1"/>
    </source>
</evidence>
<dbReference type="InterPro" id="IPR025948">
    <property type="entry name" value="HTH-like_dom"/>
</dbReference>
<dbReference type="NCBIfam" id="NF033516">
    <property type="entry name" value="transpos_IS3"/>
    <property type="match status" value="1"/>
</dbReference>